<feature type="compositionally biased region" description="Polar residues" evidence="1">
    <location>
        <begin position="51"/>
        <end position="64"/>
    </location>
</feature>
<evidence type="ECO:0000313" key="2">
    <source>
        <dbReference type="EMBL" id="MPC67080.1"/>
    </source>
</evidence>
<feature type="region of interest" description="Disordered" evidence="1">
    <location>
        <begin position="29"/>
        <end position="64"/>
    </location>
</feature>
<dbReference type="EMBL" id="VSRR010025755">
    <property type="protein sequence ID" value="MPC67080.1"/>
    <property type="molecule type" value="Genomic_DNA"/>
</dbReference>
<evidence type="ECO:0000256" key="1">
    <source>
        <dbReference type="SAM" id="MobiDB-lite"/>
    </source>
</evidence>
<proteinExistence type="predicted"/>
<dbReference type="Proteomes" id="UP000324222">
    <property type="component" value="Unassembled WGS sequence"/>
</dbReference>
<evidence type="ECO:0000313" key="3">
    <source>
        <dbReference type="Proteomes" id="UP000324222"/>
    </source>
</evidence>
<accession>A0A5B7H4N7</accession>
<comment type="caution">
    <text evidence="2">The sequence shown here is derived from an EMBL/GenBank/DDBJ whole genome shotgun (WGS) entry which is preliminary data.</text>
</comment>
<gene>
    <name evidence="2" type="ORF">E2C01_061246</name>
</gene>
<dbReference type="AlphaFoldDB" id="A0A5B7H4N7"/>
<reference evidence="2 3" key="1">
    <citation type="submission" date="2019-05" db="EMBL/GenBank/DDBJ databases">
        <title>Another draft genome of Portunus trituberculatus and its Hox gene families provides insights of decapod evolution.</title>
        <authorList>
            <person name="Jeong J.-H."/>
            <person name="Song I."/>
            <person name="Kim S."/>
            <person name="Choi T."/>
            <person name="Kim D."/>
            <person name="Ryu S."/>
            <person name="Kim W."/>
        </authorList>
    </citation>
    <scope>NUCLEOTIDE SEQUENCE [LARGE SCALE GENOMIC DNA]</scope>
    <source>
        <tissue evidence="2">Muscle</tissue>
    </source>
</reference>
<name>A0A5B7H4N7_PORTR</name>
<protein>
    <submittedName>
        <fullName evidence="2">Uncharacterized protein</fullName>
    </submittedName>
</protein>
<sequence length="64" mass="6973">MCRCTVYHVYPCDASQAFLPPWGAAQGQRHRLTDTRAAGRGLHHPCRGSPSAATTTPQPLQDAR</sequence>
<organism evidence="2 3">
    <name type="scientific">Portunus trituberculatus</name>
    <name type="common">Swimming crab</name>
    <name type="synonym">Neptunus trituberculatus</name>
    <dbReference type="NCBI Taxonomy" id="210409"/>
    <lineage>
        <taxon>Eukaryota</taxon>
        <taxon>Metazoa</taxon>
        <taxon>Ecdysozoa</taxon>
        <taxon>Arthropoda</taxon>
        <taxon>Crustacea</taxon>
        <taxon>Multicrustacea</taxon>
        <taxon>Malacostraca</taxon>
        <taxon>Eumalacostraca</taxon>
        <taxon>Eucarida</taxon>
        <taxon>Decapoda</taxon>
        <taxon>Pleocyemata</taxon>
        <taxon>Brachyura</taxon>
        <taxon>Eubrachyura</taxon>
        <taxon>Portunoidea</taxon>
        <taxon>Portunidae</taxon>
        <taxon>Portuninae</taxon>
        <taxon>Portunus</taxon>
    </lineage>
</organism>
<keyword evidence="3" id="KW-1185">Reference proteome</keyword>